<name>A0A0M0G910_SPOGL</name>
<evidence type="ECO:0000259" key="2">
    <source>
        <dbReference type="Pfam" id="PF07786"/>
    </source>
</evidence>
<dbReference type="PANTHER" id="PTHR31061">
    <property type="entry name" value="LD22376P"/>
    <property type="match status" value="1"/>
</dbReference>
<gene>
    <name evidence="3" type="ORF">AF332_05095</name>
</gene>
<keyword evidence="1" id="KW-0812">Transmembrane</keyword>
<feature type="transmembrane region" description="Helical" evidence="1">
    <location>
        <begin position="109"/>
        <end position="131"/>
    </location>
</feature>
<feature type="transmembrane region" description="Helical" evidence="1">
    <location>
        <begin position="21"/>
        <end position="39"/>
    </location>
</feature>
<feature type="transmembrane region" description="Helical" evidence="1">
    <location>
        <begin position="253"/>
        <end position="277"/>
    </location>
</feature>
<feature type="transmembrane region" description="Helical" evidence="1">
    <location>
        <begin position="197"/>
        <end position="217"/>
    </location>
</feature>
<evidence type="ECO:0000256" key="1">
    <source>
        <dbReference type="SAM" id="Phobius"/>
    </source>
</evidence>
<dbReference type="OrthoDB" id="9788724at2"/>
<dbReference type="EMBL" id="LGUF01000007">
    <property type="protein sequence ID" value="KON86258.1"/>
    <property type="molecule type" value="Genomic_DNA"/>
</dbReference>
<dbReference type="STRING" id="1459.AF332_05095"/>
<keyword evidence="1" id="KW-0472">Membrane</keyword>
<feature type="transmembrane region" description="Helical" evidence="1">
    <location>
        <begin position="344"/>
        <end position="363"/>
    </location>
</feature>
<keyword evidence="4" id="KW-1185">Reference proteome</keyword>
<feature type="transmembrane region" description="Helical" evidence="1">
    <location>
        <begin position="229"/>
        <end position="247"/>
    </location>
</feature>
<reference evidence="4" key="1">
    <citation type="submission" date="2015-07" db="EMBL/GenBank/DDBJ databases">
        <title>Fjat-10036 dsm4.</title>
        <authorList>
            <person name="Liu B."/>
            <person name="Wang J."/>
            <person name="Zhu Y."/>
            <person name="Liu G."/>
            <person name="Chen Q."/>
            <person name="Chen Z."/>
            <person name="Lan J."/>
            <person name="Che J."/>
            <person name="Ge C."/>
            <person name="Shi H."/>
            <person name="Pan Z."/>
            <person name="Liu X."/>
        </authorList>
    </citation>
    <scope>NUCLEOTIDE SEQUENCE [LARGE SCALE GENOMIC DNA]</scope>
    <source>
        <strain evidence="4">DSM 4</strain>
    </source>
</reference>
<keyword evidence="1" id="KW-1133">Transmembrane helix</keyword>
<dbReference type="AlphaFoldDB" id="A0A0M0G910"/>
<dbReference type="PATRIC" id="fig|1459.3.peg.1063"/>
<dbReference type="PANTHER" id="PTHR31061:SF24">
    <property type="entry name" value="LD22376P"/>
    <property type="match status" value="1"/>
</dbReference>
<dbReference type="Proteomes" id="UP000037109">
    <property type="component" value="Unassembled WGS sequence"/>
</dbReference>
<organism evidence="3 4">
    <name type="scientific">Sporosarcina globispora</name>
    <name type="common">Bacillus globisporus</name>
    <dbReference type="NCBI Taxonomy" id="1459"/>
    <lineage>
        <taxon>Bacteria</taxon>
        <taxon>Bacillati</taxon>
        <taxon>Bacillota</taxon>
        <taxon>Bacilli</taxon>
        <taxon>Bacillales</taxon>
        <taxon>Caryophanaceae</taxon>
        <taxon>Sporosarcina</taxon>
    </lineage>
</organism>
<dbReference type="Pfam" id="PF07786">
    <property type="entry name" value="HGSNAT_cat"/>
    <property type="match status" value="1"/>
</dbReference>
<feature type="domain" description="Heparan-alpha-glucosaminide N-acetyltransferase catalytic" evidence="2">
    <location>
        <begin position="13"/>
        <end position="221"/>
    </location>
</feature>
<protein>
    <recommendedName>
        <fullName evidence="2">Heparan-alpha-glucosaminide N-acetyltransferase catalytic domain-containing protein</fullName>
    </recommendedName>
</protein>
<dbReference type="InterPro" id="IPR012429">
    <property type="entry name" value="HGSNAT_cat"/>
</dbReference>
<dbReference type="RefSeq" id="WP_053433618.1">
    <property type="nucleotide sequence ID" value="NZ_LGUF01000007.1"/>
</dbReference>
<accession>A0A0M0G910</accession>
<feature type="transmembrane region" description="Helical" evidence="1">
    <location>
        <begin position="85"/>
        <end position="103"/>
    </location>
</feature>
<feature type="transmembrane region" description="Helical" evidence="1">
    <location>
        <begin position="136"/>
        <end position="155"/>
    </location>
</feature>
<feature type="transmembrane region" description="Helical" evidence="1">
    <location>
        <begin position="55"/>
        <end position="73"/>
    </location>
</feature>
<proteinExistence type="predicted"/>
<evidence type="ECO:0000313" key="3">
    <source>
        <dbReference type="EMBL" id="KON86258.1"/>
    </source>
</evidence>
<evidence type="ECO:0000313" key="4">
    <source>
        <dbReference type="Proteomes" id="UP000037109"/>
    </source>
</evidence>
<sequence length="370" mass="41968">MERALKETPKKRRFRSLDITRGLIVLLSVFLFHIPAGGYEYLRHARWYDITIMDYILPGFITVFGVGMAFAYHRGVNWSKLIKRTIRLIIYGLIFNMIVDWKFDLSTIRITGVLQLYGVLGLLAVIISTLVKSWRWLIPVVAFILLIHGYILFSFSQSCTDGLLQPDCNPSGIIDVAVFGAEHLYHQGTMGYDPEGIMTVIGALSNVLLGMIAGKILLEKRDKGAWKELILFGAAVLLLSYAASNFLPFNKKIWTPSFAMLTAGSVIIVFAFIHLIFDQLRNTKKTIFSWYIEAFGRNSFLIYFGKFIVYSFLARIMIDAGGEEVPFSAWLLSKIDLVTQYSQLAYAGVMLLAWSIVAITLHLKKWYVKA</sequence>
<feature type="transmembrane region" description="Helical" evidence="1">
    <location>
        <begin position="298"/>
        <end position="318"/>
    </location>
</feature>
<comment type="caution">
    <text evidence="3">The sequence shown here is derived from an EMBL/GenBank/DDBJ whole genome shotgun (WGS) entry which is preliminary data.</text>
</comment>